<evidence type="ECO:0000256" key="1">
    <source>
        <dbReference type="SAM" id="MobiDB-lite"/>
    </source>
</evidence>
<evidence type="ECO:0000256" key="2">
    <source>
        <dbReference type="SAM" id="SignalP"/>
    </source>
</evidence>
<dbReference type="Proteomes" id="UP000011910">
    <property type="component" value="Unassembled WGS sequence"/>
</dbReference>
<dbReference type="OrthoDB" id="1123245at2"/>
<reference evidence="3 4" key="1">
    <citation type="journal article" date="2013" name="Genome Announc.">
        <title>Draft Genome Sequence of Cesiribacter andamanensis Strain AMV16T, Isolated from a Soil Sample from a Mud Volcano in the Andaman Islands, India.</title>
        <authorList>
            <person name="Shivaji S."/>
            <person name="Ara S."/>
            <person name="Begum Z."/>
            <person name="Srinivas T.N."/>
            <person name="Singh A."/>
            <person name="Kumar Pinnaka A."/>
        </authorList>
    </citation>
    <scope>NUCLEOTIDE SEQUENCE [LARGE SCALE GENOMIC DNA]</scope>
    <source>
        <strain evidence="3 4">AMV16</strain>
    </source>
</reference>
<dbReference type="RefSeq" id="WP_009193490.1">
    <property type="nucleotide sequence ID" value="NZ_AODQ01000001.1"/>
</dbReference>
<name>M7NT09_9BACT</name>
<dbReference type="PATRIC" id="fig|1279009.4.peg.81"/>
<dbReference type="eggNOG" id="COG3291">
    <property type="taxonomic scope" value="Bacteria"/>
</dbReference>
<keyword evidence="2" id="KW-0732">Signal</keyword>
<evidence type="ECO:0000313" key="3">
    <source>
        <dbReference type="EMBL" id="EMR04805.1"/>
    </source>
</evidence>
<evidence type="ECO:0008006" key="5">
    <source>
        <dbReference type="Google" id="ProtNLM"/>
    </source>
</evidence>
<organism evidence="3 4">
    <name type="scientific">Cesiribacter andamanensis AMV16</name>
    <dbReference type="NCBI Taxonomy" id="1279009"/>
    <lineage>
        <taxon>Bacteria</taxon>
        <taxon>Pseudomonadati</taxon>
        <taxon>Bacteroidota</taxon>
        <taxon>Cytophagia</taxon>
        <taxon>Cytophagales</taxon>
        <taxon>Cesiribacteraceae</taxon>
        <taxon>Cesiribacter</taxon>
    </lineage>
</organism>
<dbReference type="STRING" id="1279009.ADICEAN_00076"/>
<dbReference type="EMBL" id="AODQ01000001">
    <property type="protein sequence ID" value="EMR04805.1"/>
    <property type="molecule type" value="Genomic_DNA"/>
</dbReference>
<gene>
    <name evidence="3" type="ORF">ADICEAN_00076</name>
</gene>
<feature type="chain" id="PRO_5004082344" description="Gliding motility-associated C-terminal domain-containing protein" evidence="2">
    <location>
        <begin position="26"/>
        <end position="402"/>
    </location>
</feature>
<feature type="signal peptide" evidence="2">
    <location>
        <begin position="1"/>
        <end position="25"/>
    </location>
</feature>
<comment type="caution">
    <text evidence="3">The sequence shown here is derived from an EMBL/GenBank/DDBJ whole genome shotgun (WGS) entry which is preliminary data.</text>
</comment>
<dbReference type="AlphaFoldDB" id="M7NT09"/>
<keyword evidence="4" id="KW-1185">Reference proteome</keyword>
<proteinExistence type="predicted"/>
<evidence type="ECO:0000313" key="4">
    <source>
        <dbReference type="Proteomes" id="UP000011910"/>
    </source>
</evidence>
<feature type="region of interest" description="Disordered" evidence="1">
    <location>
        <begin position="201"/>
        <end position="222"/>
    </location>
</feature>
<protein>
    <recommendedName>
        <fullName evidence="5">Gliding motility-associated C-terminal domain-containing protein</fullName>
    </recommendedName>
</protein>
<sequence length="402" mass="44654">MKSLLYLRSLLLLLFCALLAGQAQATHIRAGEITARRIDPQSFTYEITLRGYADRGSSVIFGSNGTLDFGDGTSLVINNQGDDIPRFALTPDTWLYELKVVHTFPSARTYSVSFREFYRNDGTLNMDNPVQMPFYIETVIVIDPFLGINNTPQLLVPPVDKAAINKLYIHNPGAYDIDGDSLSYRLVVCRQDRTVPVANYRYPHQTFPPGDPRNGTSLDGGPPELTLDPLTGDLVWNTPGTAGQYNVAFFVEEWRKVQGEYYLLGYVTRDMQILVEDDPNNPPVLEVPEDICVVAGERIEEVIRAIDPDGDNIDLAAFSGVFNLGATYTGTTNMTSPAQATFTWQTDCSHIRDRPYQVVFRATDVRGGGVRLTDIKNLEHYRSGATTSGRKCAGGQQPLHRS</sequence>
<accession>M7NT09</accession>